<dbReference type="CDD" id="cd12306">
    <property type="entry name" value="RRM_II_PABPs"/>
    <property type="match status" value="1"/>
</dbReference>
<evidence type="ECO:0000256" key="2">
    <source>
        <dbReference type="PROSITE-ProRule" id="PRU00176"/>
    </source>
</evidence>
<reference evidence="5" key="1">
    <citation type="journal article" date="2013" name="Genetics">
        <title>The draft genome and transcriptome of Panagrellus redivivus are shaped by the harsh demands of a free-living lifestyle.</title>
        <authorList>
            <person name="Srinivasan J."/>
            <person name="Dillman A.R."/>
            <person name="Macchietto M.G."/>
            <person name="Heikkinen L."/>
            <person name="Lakso M."/>
            <person name="Fracchia K.M."/>
            <person name="Antoshechkin I."/>
            <person name="Mortazavi A."/>
            <person name="Wong G."/>
            <person name="Sternberg P.W."/>
        </authorList>
    </citation>
    <scope>NUCLEOTIDE SEQUENCE [LARGE SCALE GENOMIC DNA]</scope>
    <source>
        <strain evidence="5">MT8872</strain>
    </source>
</reference>
<protein>
    <submittedName>
        <fullName evidence="6">RRM domain-containing protein</fullName>
    </submittedName>
</protein>
<feature type="region of interest" description="Disordered" evidence="3">
    <location>
        <begin position="128"/>
        <end position="151"/>
    </location>
</feature>
<evidence type="ECO:0000256" key="3">
    <source>
        <dbReference type="SAM" id="MobiDB-lite"/>
    </source>
</evidence>
<keyword evidence="1 2" id="KW-0694">RNA-binding</keyword>
<dbReference type="AlphaFoldDB" id="A0A7E4VJC2"/>
<dbReference type="WBParaSite" id="Pan_g21771.t1">
    <property type="protein sequence ID" value="Pan_g21771.t1"/>
    <property type="gene ID" value="Pan_g21771"/>
</dbReference>
<dbReference type="PROSITE" id="PS50102">
    <property type="entry name" value="RRM"/>
    <property type="match status" value="1"/>
</dbReference>
<evidence type="ECO:0000313" key="6">
    <source>
        <dbReference type="WBParaSite" id="Pan_g21771.t1"/>
    </source>
</evidence>
<proteinExistence type="predicted"/>
<dbReference type="PANTHER" id="PTHR23236">
    <property type="entry name" value="EUKARYOTIC TRANSLATION INITIATION FACTOR 4B/4H"/>
    <property type="match status" value="1"/>
</dbReference>
<sequence length="193" mass="20866">MSPIDTASTNGSIVSALSNNSQPSFLTQQASSATKKPSMRALTDNEKAEIDARSFYIGNVEYAATEDLLEAHFKGCGAINRVSIMRDRFSGKPKGHAYVEFDEVTSASNAVLLDDTFFMGRQIKISPKRTNKPGISTTNRAPRGRGKPVRIGVRRGGFGGAARSCHYTTNSDSFNRGRGAAFRGRARGRRGIS</sequence>
<dbReference type="Proteomes" id="UP000492821">
    <property type="component" value="Unassembled WGS sequence"/>
</dbReference>
<feature type="domain" description="RRM" evidence="4">
    <location>
        <begin position="53"/>
        <end position="130"/>
    </location>
</feature>
<dbReference type="SMART" id="SM00360">
    <property type="entry name" value="RRM"/>
    <property type="match status" value="1"/>
</dbReference>
<evidence type="ECO:0000259" key="4">
    <source>
        <dbReference type="PROSITE" id="PS50102"/>
    </source>
</evidence>
<dbReference type="GO" id="GO:0005634">
    <property type="term" value="C:nucleus"/>
    <property type="evidence" value="ECO:0007669"/>
    <property type="project" value="TreeGrafter"/>
</dbReference>
<name>A0A7E4VJC2_PANRE</name>
<dbReference type="SUPFAM" id="SSF54928">
    <property type="entry name" value="RNA-binding domain, RBD"/>
    <property type="match status" value="1"/>
</dbReference>
<keyword evidence="5" id="KW-1185">Reference proteome</keyword>
<dbReference type="GO" id="GO:0008143">
    <property type="term" value="F:poly(A) binding"/>
    <property type="evidence" value="ECO:0007669"/>
    <property type="project" value="TreeGrafter"/>
</dbReference>
<organism evidence="5 6">
    <name type="scientific">Panagrellus redivivus</name>
    <name type="common">Microworm</name>
    <dbReference type="NCBI Taxonomy" id="6233"/>
    <lineage>
        <taxon>Eukaryota</taxon>
        <taxon>Metazoa</taxon>
        <taxon>Ecdysozoa</taxon>
        <taxon>Nematoda</taxon>
        <taxon>Chromadorea</taxon>
        <taxon>Rhabditida</taxon>
        <taxon>Tylenchina</taxon>
        <taxon>Panagrolaimomorpha</taxon>
        <taxon>Panagrolaimoidea</taxon>
        <taxon>Panagrolaimidae</taxon>
        <taxon>Panagrellus</taxon>
    </lineage>
</organism>
<accession>A0A7E4VJC2</accession>
<dbReference type="InterPro" id="IPR000504">
    <property type="entry name" value="RRM_dom"/>
</dbReference>
<evidence type="ECO:0000256" key="1">
    <source>
        <dbReference type="ARBA" id="ARBA00022884"/>
    </source>
</evidence>
<dbReference type="Gene3D" id="3.30.70.330">
    <property type="match status" value="1"/>
</dbReference>
<evidence type="ECO:0000313" key="5">
    <source>
        <dbReference type="Proteomes" id="UP000492821"/>
    </source>
</evidence>
<dbReference type="InterPro" id="IPR012677">
    <property type="entry name" value="Nucleotide-bd_a/b_plait_sf"/>
</dbReference>
<dbReference type="InterPro" id="IPR035979">
    <property type="entry name" value="RBD_domain_sf"/>
</dbReference>
<dbReference type="Pfam" id="PF00076">
    <property type="entry name" value="RRM_1"/>
    <property type="match status" value="1"/>
</dbReference>
<dbReference type="PANTHER" id="PTHR23236:SF12">
    <property type="entry name" value="EUKARYOTIC INITIATION FACTOR 4B-RELATED"/>
    <property type="match status" value="1"/>
</dbReference>
<reference evidence="6" key="2">
    <citation type="submission" date="2020-10" db="UniProtKB">
        <authorList>
            <consortium name="WormBaseParasite"/>
        </authorList>
    </citation>
    <scope>IDENTIFICATION</scope>
</reference>